<evidence type="ECO:0000256" key="15">
    <source>
        <dbReference type="ARBA" id="ARBA00023201"/>
    </source>
</evidence>
<evidence type="ECO:0000256" key="1">
    <source>
        <dbReference type="ARBA" id="ARBA00022448"/>
    </source>
</evidence>
<evidence type="ECO:0000256" key="5">
    <source>
        <dbReference type="ARBA" id="ARBA00022630"/>
    </source>
</evidence>
<keyword evidence="8 16" id="KW-1278">Translocase</keyword>
<comment type="caution">
    <text evidence="16">Lacks conserved residue(s) required for the propagation of feature annotation.</text>
</comment>
<dbReference type="OrthoDB" id="9786835at2"/>
<organism evidence="19 20">
    <name type="scientific">Microbulbifer aggregans</name>
    <dbReference type="NCBI Taxonomy" id="1769779"/>
    <lineage>
        <taxon>Bacteria</taxon>
        <taxon>Pseudomonadati</taxon>
        <taxon>Pseudomonadota</taxon>
        <taxon>Gammaproteobacteria</taxon>
        <taxon>Cellvibrionales</taxon>
        <taxon>Microbulbiferaceae</taxon>
        <taxon>Microbulbifer</taxon>
    </lineage>
</organism>
<evidence type="ECO:0000256" key="8">
    <source>
        <dbReference type="ARBA" id="ARBA00022967"/>
    </source>
</evidence>
<keyword evidence="15 16" id="KW-0739">Sodium transport</keyword>
<keyword evidence="6 16" id="KW-0288">FMN</keyword>
<keyword evidence="3" id="KW-0997">Cell inner membrane</keyword>
<name>A0A1C9W9G0_9GAMM</name>
<keyword evidence="7 16" id="KW-0812">Transmembrane</keyword>
<keyword evidence="12 16" id="KW-0406">Ion transport</keyword>
<dbReference type="GO" id="GO:0016655">
    <property type="term" value="F:oxidoreductase activity, acting on NAD(P)H, quinone or similar compound as acceptor"/>
    <property type="evidence" value="ECO:0007669"/>
    <property type="project" value="UniProtKB-UniRule"/>
</dbReference>
<dbReference type="NCBIfam" id="TIGR01938">
    <property type="entry name" value="nqrC"/>
    <property type="match status" value="1"/>
</dbReference>
<evidence type="ECO:0000313" key="20">
    <source>
        <dbReference type="Proteomes" id="UP000095672"/>
    </source>
</evidence>
<keyword evidence="19" id="KW-0560">Oxidoreductase</keyword>
<keyword evidence="1 16" id="KW-0813">Transport</keyword>
<dbReference type="PATRIC" id="fig|1769779.3.peg.2398"/>
<dbReference type="PANTHER" id="PTHR37838">
    <property type="entry name" value="NA(+)-TRANSLOCATING NADH-QUINONE REDUCTASE SUBUNIT C"/>
    <property type="match status" value="1"/>
</dbReference>
<keyword evidence="2 16" id="KW-1003">Cell membrane</keyword>
<dbReference type="Pfam" id="PF04205">
    <property type="entry name" value="FMN_bind"/>
    <property type="match status" value="1"/>
</dbReference>
<proteinExistence type="inferred from homology"/>
<evidence type="ECO:0000256" key="3">
    <source>
        <dbReference type="ARBA" id="ARBA00022519"/>
    </source>
</evidence>
<dbReference type="KEGG" id="micc:AUP74_02405"/>
<dbReference type="Proteomes" id="UP000095672">
    <property type="component" value="Chromosome"/>
</dbReference>
<comment type="subcellular location">
    <subcellularLocation>
        <location evidence="16">Cell membrane</location>
        <topology evidence="16">Single-pass membrane protein</topology>
    </subcellularLocation>
</comment>
<comment type="catalytic activity">
    <reaction evidence="16 17">
        <text>a ubiquinone + n Na(+)(in) + NADH + H(+) = a ubiquinol + n Na(+)(out) + NAD(+)</text>
        <dbReference type="Rhea" id="RHEA:47748"/>
        <dbReference type="Rhea" id="RHEA-COMP:9565"/>
        <dbReference type="Rhea" id="RHEA-COMP:9566"/>
        <dbReference type="ChEBI" id="CHEBI:15378"/>
        <dbReference type="ChEBI" id="CHEBI:16389"/>
        <dbReference type="ChEBI" id="CHEBI:17976"/>
        <dbReference type="ChEBI" id="CHEBI:29101"/>
        <dbReference type="ChEBI" id="CHEBI:57540"/>
        <dbReference type="ChEBI" id="CHEBI:57945"/>
        <dbReference type="EC" id="7.2.1.1"/>
    </reaction>
</comment>
<evidence type="ECO:0000259" key="18">
    <source>
        <dbReference type="SMART" id="SM00900"/>
    </source>
</evidence>
<dbReference type="NCBIfam" id="NF003749">
    <property type="entry name" value="PRK05346.1-5"/>
    <property type="match status" value="1"/>
</dbReference>
<accession>A0A1C9W9G0</accession>
<dbReference type="GO" id="GO:0006814">
    <property type="term" value="P:sodium ion transport"/>
    <property type="evidence" value="ECO:0007669"/>
    <property type="project" value="UniProtKB-UniRule"/>
</dbReference>
<dbReference type="RefSeq" id="WP_069947763.1">
    <property type="nucleotide sequence ID" value="NZ_CP014143.1"/>
</dbReference>
<comment type="cofactor">
    <cofactor evidence="16 17">
        <name>FMN</name>
        <dbReference type="ChEBI" id="CHEBI:58210"/>
    </cofactor>
</comment>
<evidence type="ECO:0000256" key="6">
    <source>
        <dbReference type="ARBA" id="ARBA00022643"/>
    </source>
</evidence>
<dbReference type="STRING" id="1769779.AUP74_02405"/>
<dbReference type="EMBL" id="CP014143">
    <property type="protein sequence ID" value="AOS97807.1"/>
    <property type="molecule type" value="Genomic_DNA"/>
</dbReference>
<keyword evidence="4 16" id="KW-0597">Phosphoprotein</keyword>
<dbReference type="AlphaFoldDB" id="A0A1C9W9G0"/>
<evidence type="ECO:0000256" key="10">
    <source>
        <dbReference type="ARBA" id="ARBA00023027"/>
    </source>
</evidence>
<evidence type="ECO:0000256" key="14">
    <source>
        <dbReference type="ARBA" id="ARBA00023136"/>
    </source>
</evidence>
<keyword evidence="11 16" id="KW-0915">Sodium</keyword>
<dbReference type="PANTHER" id="PTHR37838:SF1">
    <property type="entry name" value="NA(+)-TRANSLOCATING NADH-QUINONE REDUCTASE SUBUNIT C"/>
    <property type="match status" value="1"/>
</dbReference>
<feature type="domain" description="FMN-binding" evidence="18">
    <location>
        <begin position="145"/>
        <end position="246"/>
    </location>
</feature>
<reference evidence="20" key="1">
    <citation type="submission" date="2016-01" db="EMBL/GenBank/DDBJ databases">
        <title>Complete genome sequence of Microbulbifer sp. CCB-MM1, a halophile isolated from Matang Mangrove Forest, Perak.</title>
        <authorList>
            <person name="Moh T.H."/>
            <person name="Dinesh B."/>
            <person name="Lau N.-S."/>
            <person name="Go F."/>
            <person name="Alexander Chong S.-C."/>
        </authorList>
    </citation>
    <scope>NUCLEOTIDE SEQUENCE [LARGE SCALE GENOMIC DNA]</scope>
    <source>
        <strain evidence="20">CCB-MM1</strain>
    </source>
</reference>
<evidence type="ECO:0000256" key="2">
    <source>
        <dbReference type="ARBA" id="ARBA00022475"/>
    </source>
</evidence>
<dbReference type="PIRSF" id="PIRSF009437">
    <property type="entry name" value="NQR-1_subunit_C"/>
    <property type="match status" value="1"/>
</dbReference>
<keyword evidence="20" id="KW-1185">Reference proteome</keyword>
<gene>
    <name evidence="16 19" type="primary">nqrC</name>
    <name evidence="19" type="ORF">AUP74_02405</name>
</gene>
<dbReference type="InterPro" id="IPR007329">
    <property type="entry name" value="FMN-bd"/>
</dbReference>
<comment type="function">
    <text evidence="16">NQR complex catalyzes the reduction of ubiquinone-1 to ubiquinol by two successive reactions, coupled with the transport of Na(+) ions from the cytoplasm to the periplasm. NqrA to NqrE are probably involved in the second step, the conversion of ubisemiquinone to ubiquinol.</text>
</comment>
<comment type="similarity">
    <text evidence="16 17">Belongs to the NqrC family.</text>
</comment>
<evidence type="ECO:0000256" key="17">
    <source>
        <dbReference type="PIRNR" id="PIRNR009437"/>
    </source>
</evidence>
<evidence type="ECO:0000256" key="9">
    <source>
        <dbReference type="ARBA" id="ARBA00022989"/>
    </source>
</evidence>
<evidence type="ECO:0000256" key="12">
    <source>
        <dbReference type="ARBA" id="ARBA00023065"/>
    </source>
</evidence>
<evidence type="ECO:0000256" key="11">
    <source>
        <dbReference type="ARBA" id="ARBA00023053"/>
    </source>
</evidence>
<evidence type="ECO:0000256" key="7">
    <source>
        <dbReference type="ARBA" id="ARBA00022692"/>
    </source>
</evidence>
<evidence type="ECO:0000313" key="19">
    <source>
        <dbReference type="EMBL" id="AOS97807.1"/>
    </source>
</evidence>
<evidence type="ECO:0000256" key="13">
    <source>
        <dbReference type="ARBA" id="ARBA00023075"/>
    </source>
</evidence>
<feature type="transmembrane region" description="Helical" evidence="16">
    <location>
        <begin position="12"/>
        <end position="32"/>
    </location>
</feature>
<comment type="subunit">
    <text evidence="16 17">Composed of six subunits; NqrA, NqrB, NqrC, NqrD, NqrE and NqrF.</text>
</comment>
<sequence length="260" mass="27690">MANKDSVKGTLIVALVLCIVCSVIVSTAAVMLKPMQQSNAALDLKRNVLLAGGLIDPSETGRAAVEEAFANVTTKYVDLRTGQFTDEAPAGGSGRAAAKIPSASEKLDAEQDIAKIIRRENIKEVYLVEENGELKKIILPVRGYGLWGQLYGFLALQNDLNTVAGIGFYEHKETPGLGGEVDNPNWKSIWEGKKAYAADGDVALSVIKGSVDQNTPNAEYKVDGLSGATLTSKGVDNLVEFWLGSEGYGPFLKNLKAGEA</sequence>
<feature type="modified residue" description="FMN phosphoryl threonine" evidence="16">
    <location>
        <position position="229"/>
    </location>
</feature>
<dbReference type="EC" id="7.2.1.1" evidence="16 17"/>
<dbReference type="HAMAP" id="MF_00427">
    <property type="entry name" value="NqrC"/>
    <property type="match status" value="1"/>
</dbReference>
<evidence type="ECO:0000256" key="4">
    <source>
        <dbReference type="ARBA" id="ARBA00022553"/>
    </source>
</evidence>
<keyword evidence="10 16" id="KW-0520">NAD</keyword>
<keyword evidence="13 16" id="KW-0830">Ubiquinone</keyword>
<dbReference type="SMART" id="SM00900">
    <property type="entry name" value="FMN_bind"/>
    <property type="match status" value="1"/>
</dbReference>
<dbReference type="GO" id="GO:0005886">
    <property type="term" value="C:plasma membrane"/>
    <property type="evidence" value="ECO:0007669"/>
    <property type="project" value="UniProtKB-SubCell"/>
</dbReference>
<keyword evidence="14 16" id="KW-0472">Membrane</keyword>
<keyword evidence="9 16" id="KW-1133">Transmembrane helix</keyword>
<dbReference type="GO" id="GO:0010181">
    <property type="term" value="F:FMN binding"/>
    <property type="evidence" value="ECO:0007669"/>
    <property type="project" value="UniProtKB-UniRule"/>
</dbReference>
<dbReference type="InterPro" id="IPR010204">
    <property type="entry name" value="NqrC"/>
</dbReference>
<keyword evidence="5 16" id="KW-0285">Flavoprotein</keyword>
<evidence type="ECO:0000256" key="16">
    <source>
        <dbReference type="HAMAP-Rule" id="MF_00427"/>
    </source>
</evidence>
<protein>
    <recommendedName>
        <fullName evidence="16 17">Na(+)-translocating NADH-quinone reductase subunit C</fullName>
        <shortName evidence="16 17">Na(+)-NQR subunit C</shortName>
        <shortName evidence="16 17">Na(+)-translocating NQR subunit C</shortName>
        <ecNumber evidence="16 17">7.2.1.1</ecNumber>
    </recommendedName>
    <alternativeName>
        <fullName evidence="16 17">NQR complex subunit C</fullName>
    </alternativeName>
    <alternativeName>
        <fullName evidence="16 17">NQR-1 subunit C</fullName>
    </alternativeName>
</protein>